<dbReference type="KEGG" id="nik:F5I99_08270"/>
<dbReference type="PANTHER" id="PTHR40691:SF3">
    <property type="entry name" value="(NA+)-NQR MATURATION NQRM"/>
    <property type="match status" value="1"/>
</dbReference>
<evidence type="ECO:0000313" key="1">
    <source>
        <dbReference type="EMBL" id="QEW06504.1"/>
    </source>
</evidence>
<dbReference type="AlphaFoldDB" id="A0A5J6LCU5"/>
<sequence>MEVFVITLVILLLLTLGMSVGVIMGRKPIAGSCGGMSSLGMETACDICGGDKEICDDEDEKQRIISAKKQGDTDLAYEVNSKG</sequence>
<dbReference type="Proteomes" id="UP000325606">
    <property type="component" value="Chromosome"/>
</dbReference>
<name>A0A5J6LCU5_9GAMM</name>
<accession>A0A5J6LCU5</accession>
<reference evidence="1 2" key="1">
    <citation type="submission" date="2019-09" db="EMBL/GenBank/DDBJ databases">
        <title>Nitrincola iocasae sp. nov., a bacterium isolated from the sediment collected at a cold seep field in South China Sea.</title>
        <authorList>
            <person name="Zhang H."/>
            <person name="Wang H."/>
            <person name="Li C."/>
        </authorList>
    </citation>
    <scope>NUCLEOTIDE SEQUENCE [LARGE SCALE GENOMIC DNA]</scope>
    <source>
        <strain evidence="1 2">KXZD1103</strain>
    </source>
</reference>
<dbReference type="Pfam" id="PF04400">
    <property type="entry name" value="NqrM"/>
    <property type="match status" value="1"/>
</dbReference>
<proteinExistence type="predicted"/>
<dbReference type="EMBL" id="CP044222">
    <property type="protein sequence ID" value="QEW06504.1"/>
    <property type="molecule type" value="Genomic_DNA"/>
</dbReference>
<gene>
    <name evidence="1" type="primary">nqrM</name>
    <name evidence="1" type="ORF">F5I99_08270</name>
</gene>
<organism evidence="1 2">
    <name type="scientific">Nitrincola iocasae</name>
    <dbReference type="NCBI Taxonomy" id="2614693"/>
    <lineage>
        <taxon>Bacteria</taxon>
        <taxon>Pseudomonadati</taxon>
        <taxon>Pseudomonadota</taxon>
        <taxon>Gammaproteobacteria</taxon>
        <taxon>Oceanospirillales</taxon>
        <taxon>Oceanospirillaceae</taxon>
        <taxon>Nitrincola</taxon>
    </lineage>
</organism>
<dbReference type="PANTHER" id="PTHR40691">
    <property type="entry name" value="(NA+)-NQR MATURATION NQRM"/>
    <property type="match status" value="1"/>
</dbReference>
<dbReference type="InterPro" id="IPR007495">
    <property type="entry name" value="NqrM"/>
</dbReference>
<dbReference type="RefSeq" id="WP_151054908.1">
    <property type="nucleotide sequence ID" value="NZ_CP044222.1"/>
</dbReference>
<evidence type="ECO:0000313" key="2">
    <source>
        <dbReference type="Proteomes" id="UP000325606"/>
    </source>
</evidence>
<keyword evidence="2" id="KW-1185">Reference proteome</keyword>
<protein>
    <submittedName>
        <fullName evidence="1">(Na+)-NQR maturation NqrM</fullName>
    </submittedName>
</protein>